<dbReference type="EMBL" id="FLOB01000001">
    <property type="protein sequence ID" value="SBS27099.1"/>
    <property type="molecule type" value="Genomic_DNA"/>
</dbReference>
<organism evidence="3 4">
    <name type="scientific">Marinomonas spartinae</name>
    <dbReference type="NCBI Taxonomy" id="1792290"/>
    <lineage>
        <taxon>Bacteria</taxon>
        <taxon>Pseudomonadati</taxon>
        <taxon>Pseudomonadota</taxon>
        <taxon>Gammaproteobacteria</taxon>
        <taxon>Oceanospirillales</taxon>
        <taxon>Oceanospirillaceae</taxon>
        <taxon>Marinomonas</taxon>
    </lineage>
</organism>
<feature type="chain" id="PRO_5008378849" description="DUF2914 domain-containing protein" evidence="1">
    <location>
        <begin position="23"/>
        <end position="157"/>
    </location>
</feature>
<sequence>MLRVLNNVLLTSLFVFSMTASASTEPAPASTAGEVARAVFASDVIDREPIDNIGNTVKVDYSGIQKVYFFTDLRGMDGSTVSHRWLLDGQVMADIPFDIGGDRWRVWSSKRLLPGFEGTWTVQVVKDGKVLTSRSFQYVDDDTDKQADNTENNSAGK</sequence>
<evidence type="ECO:0000313" key="4">
    <source>
        <dbReference type="Proteomes" id="UP000092544"/>
    </source>
</evidence>
<keyword evidence="4" id="KW-1185">Reference proteome</keyword>
<proteinExistence type="predicted"/>
<evidence type="ECO:0000313" key="3">
    <source>
        <dbReference type="EMBL" id="SBS27099.1"/>
    </source>
</evidence>
<keyword evidence="1" id="KW-0732">Signal</keyword>
<accession>A0A1A8T7G7</accession>
<gene>
    <name evidence="3" type="ORF">MSP8886_00802</name>
</gene>
<dbReference type="InterPro" id="IPR022606">
    <property type="entry name" value="DUF2914"/>
</dbReference>
<protein>
    <recommendedName>
        <fullName evidence="2">DUF2914 domain-containing protein</fullName>
    </recommendedName>
</protein>
<evidence type="ECO:0000259" key="2">
    <source>
        <dbReference type="Pfam" id="PF11141"/>
    </source>
</evidence>
<name>A0A1A8T7G7_9GAMM</name>
<dbReference type="RefSeq" id="WP_245659022.1">
    <property type="nucleotide sequence ID" value="NZ_FLOB01000001.1"/>
</dbReference>
<dbReference type="AlphaFoldDB" id="A0A1A8T7G7"/>
<dbReference type="Proteomes" id="UP000092544">
    <property type="component" value="Unassembled WGS sequence"/>
</dbReference>
<dbReference type="STRING" id="1792290.MSP8886_00802"/>
<reference evidence="3 4" key="1">
    <citation type="submission" date="2016-06" db="EMBL/GenBank/DDBJ databases">
        <authorList>
            <person name="Kjaerup R.B."/>
            <person name="Dalgaard T.S."/>
            <person name="Juul-Madsen H.R."/>
        </authorList>
    </citation>
    <scope>NUCLEOTIDE SEQUENCE [LARGE SCALE GENOMIC DNA]</scope>
    <source>
        <strain evidence="3 4">CECT 8886</strain>
    </source>
</reference>
<feature type="domain" description="DUF2914" evidence="2">
    <location>
        <begin position="80"/>
        <end position="137"/>
    </location>
</feature>
<dbReference type="Pfam" id="PF11141">
    <property type="entry name" value="DUF2914"/>
    <property type="match status" value="1"/>
</dbReference>
<evidence type="ECO:0000256" key="1">
    <source>
        <dbReference type="SAM" id="SignalP"/>
    </source>
</evidence>
<feature type="signal peptide" evidence="1">
    <location>
        <begin position="1"/>
        <end position="22"/>
    </location>
</feature>